<sequence>MRFLQMILSALSLLVSVNASSPATDILYWPVGSTQPSVLAHVTYDPASMKSDVLSYTPPKNEDDGLVRVGLYTTTATNNKQWVGSLVSLSSLTGSEQPTFRLHLGPANEVYHVSLAASSAAQGSAAGAQVDLVSNELGVQPHLNRPVVVNPDGGNAEEPVEKSLLQRYWWVLPIVFFITMSGGGEGQS</sequence>
<dbReference type="EMBL" id="LXJU01000005">
    <property type="protein sequence ID" value="OGE54990.1"/>
    <property type="molecule type" value="Genomic_DNA"/>
</dbReference>
<name>A0A1F5LPP0_PENAI</name>
<proteinExistence type="predicted"/>
<reference evidence="2 3" key="1">
    <citation type="journal article" date="2016" name="Sci. Rep.">
        <title>Penicillium arizonense, a new, genome sequenced fungal species, reveals a high chemical diversity in secreted metabolites.</title>
        <authorList>
            <person name="Grijseels S."/>
            <person name="Nielsen J.C."/>
            <person name="Randelovic M."/>
            <person name="Nielsen J."/>
            <person name="Nielsen K.F."/>
            <person name="Workman M."/>
            <person name="Frisvad J.C."/>
        </authorList>
    </citation>
    <scope>NUCLEOTIDE SEQUENCE [LARGE SCALE GENOMIC DNA]</scope>
    <source>
        <strain evidence="2 3">CBS 141311</strain>
    </source>
</reference>
<keyword evidence="3" id="KW-1185">Reference proteome</keyword>
<dbReference type="OrthoDB" id="1894652at2759"/>
<dbReference type="Proteomes" id="UP000177622">
    <property type="component" value="Unassembled WGS sequence"/>
</dbReference>
<evidence type="ECO:0000313" key="2">
    <source>
        <dbReference type="EMBL" id="OGE54990.1"/>
    </source>
</evidence>
<dbReference type="GeneID" id="34574788"/>
<evidence type="ECO:0000256" key="1">
    <source>
        <dbReference type="SAM" id="SignalP"/>
    </source>
</evidence>
<keyword evidence="1" id="KW-0732">Signal</keyword>
<feature type="signal peptide" evidence="1">
    <location>
        <begin position="1"/>
        <end position="19"/>
    </location>
</feature>
<dbReference type="RefSeq" id="XP_022490420.1">
    <property type="nucleotide sequence ID" value="XM_022630054.1"/>
</dbReference>
<comment type="caution">
    <text evidence="2">The sequence shown here is derived from an EMBL/GenBank/DDBJ whole genome shotgun (WGS) entry which is preliminary data.</text>
</comment>
<dbReference type="AlphaFoldDB" id="A0A1F5LPP0"/>
<evidence type="ECO:0008006" key="4">
    <source>
        <dbReference type="Google" id="ProtNLM"/>
    </source>
</evidence>
<feature type="chain" id="PRO_5009519781" description="ER membrane protein complex subunit 10" evidence="1">
    <location>
        <begin position="20"/>
        <end position="188"/>
    </location>
</feature>
<dbReference type="PANTHER" id="PTHR39219">
    <property type="entry name" value="ER MEMBRANE PROTEIN COMPLEX SUBUNIT 10"/>
    <property type="match status" value="1"/>
</dbReference>
<organism evidence="2 3">
    <name type="scientific">Penicillium arizonense</name>
    <dbReference type="NCBI Taxonomy" id="1835702"/>
    <lineage>
        <taxon>Eukaryota</taxon>
        <taxon>Fungi</taxon>
        <taxon>Dikarya</taxon>
        <taxon>Ascomycota</taxon>
        <taxon>Pezizomycotina</taxon>
        <taxon>Eurotiomycetes</taxon>
        <taxon>Eurotiomycetidae</taxon>
        <taxon>Eurotiales</taxon>
        <taxon>Aspergillaceae</taxon>
        <taxon>Penicillium</taxon>
    </lineage>
</organism>
<accession>A0A1F5LPP0</accession>
<gene>
    <name evidence="2" type="ORF">PENARI_c005G11619</name>
</gene>
<dbReference type="PANTHER" id="PTHR39219:SF1">
    <property type="entry name" value="ER MEMBRANE PROTEIN COMPLEX SUBUNIT 10"/>
    <property type="match status" value="1"/>
</dbReference>
<evidence type="ECO:0000313" key="3">
    <source>
        <dbReference type="Proteomes" id="UP000177622"/>
    </source>
</evidence>
<protein>
    <recommendedName>
        <fullName evidence="4">ER membrane protein complex subunit 10</fullName>
    </recommendedName>
</protein>